<dbReference type="EMBL" id="JACHDN010000001">
    <property type="protein sequence ID" value="MBB5472542.1"/>
    <property type="molecule type" value="Genomic_DNA"/>
</dbReference>
<dbReference type="Pfam" id="PF02771">
    <property type="entry name" value="Acyl-CoA_dh_N"/>
    <property type="match status" value="1"/>
</dbReference>
<keyword evidence="12" id="KW-1185">Reference proteome</keyword>
<dbReference type="Pfam" id="PF00441">
    <property type="entry name" value="Acyl-CoA_dh_1"/>
    <property type="match status" value="1"/>
</dbReference>
<evidence type="ECO:0000259" key="7">
    <source>
        <dbReference type="Pfam" id="PF00441"/>
    </source>
</evidence>
<keyword evidence="5 6" id="KW-0560">Oxidoreductase</keyword>
<evidence type="ECO:0000313" key="12">
    <source>
        <dbReference type="Proteomes" id="UP000321723"/>
    </source>
</evidence>
<protein>
    <submittedName>
        <fullName evidence="10 11">Acyl-CoA dehydrogenase</fullName>
    </submittedName>
</protein>
<evidence type="ECO:0000256" key="6">
    <source>
        <dbReference type="RuleBase" id="RU362125"/>
    </source>
</evidence>
<dbReference type="PIRSF" id="PIRSF016578">
    <property type="entry name" value="HsaA"/>
    <property type="match status" value="1"/>
</dbReference>
<evidence type="ECO:0000256" key="5">
    <source>
        <dbReference type="ARBA" id="ARBA00023002"/>
    </source>
</evidence>
<evidence type="ECO:0000256" key="2">
    <source>
        <dbReference type="ARBA" id="ARBA00009347"/>
    </source>
</evidence>
<organism evidence="10 12">
    <name type="scientific">Cellulomonas hominis</name>
    <dbReference type="NCBI Taxonomy" id="156981"/>
    <lineage>
        <taxon>Bacteria</taxon>
        <taxon>Bacillati</taxon>
        <taxon>Actinomycetota</taxon>
        <taxon>Actinomycetes</taxon>
        <taxon>Micrococcales</taxon>
        <taxon>Cellulomonadaceae</taxon>
        <taxon>Cellulomonas</taxon>
    </lineage>
</organism>
<dbReference type="Gene3D" id="1.20.140.10">
    <property type="entry name" value="Butyryl-CoA Dehydrogenase, subunit A, domain 3"/>
    <property type="match status" value="1"/>
</dbReference>
<dbReference type="PANTHER" id="PTHR43884">
    <property type="entry name" value="ACYL-COA DEHYDROGENASE"/>
    <property type="match status" value="1"/>
</dbReference>
<dbReference type="SUPFAM" id="SSF47203">
    <property type="entry name" value="Acyl-CoA dehydrogenase C-terminal domain-like"/>
    <property type="match status" value="1"/>
</dbReference>
<dbReference type="InterPro" id="IPR009075">
    <property type="entry name" value="AcylCo_DH/oxidase_C"/>
</dbReference>
<dbReference type="AlphaFoldDB" id="A0A511FGK0"/>
<dbReference type="GO" id="GO:0003995">
    <property type="term" value="F:acyl-CoA dehydrogenase activity"/>
    <property type="evidence" value="ECO:0007669"/>
    <property type="project" value="TreeGrafter"/>
</dbReference>
<dbReference type="PANTHER" id="PTHR43884:SF12">
    <property type="entry name" value="ISOVALERYL-COA DEHYDROGENASE, MITOCHONDRIAL-RELATED"/>
    <property type="match status" value="1"/>
</dbReference>
<sequence length="380" mass="41580">MDFGLTDEQELLLSSLDDLLERECPESYIAELDATHTPPTAFRKALHEAGFASLGFPEEYGGTPVDATTLVLLAARVARQGLNNGYGLELLQAMDILEFGSEEQKQEILGLLASGDVPFALGFTEPGAGSDNAAMACTAVHHDGMVTFNGTKTLITNALQSKYLLLMAKDPAVANPREAISMYLVPMDAPGLSTNRLEKIVWHISDSCEIFLDDVTLPESCLVGVKGAGFKQLMRNFEMERLVIASQCWGLAECAYEDAATYAAQRVQFGKPIGQFQLIQQKLTDMAIKVENMRNFVLRTAWMLDQDVPLKSQGAMCKRYCAMAAFEVADEAMQVFGGVGVTVGTRVSRLWRDIRGHRFGGGTDEIMVHIAGRQIVKDHS</sequence>
<evidence type="ECO:0000256" key="4">
    <source>
        <dbReference type="ARBA" id="ARBA00022827"/>
    </source>
</evidence>
<evidence type="ECO:0000259" key="8">
    <source>
        <dbReference type="Pfam" id="PF02770"/>
    </source>
</evidence>
<dbReference type="InterPro" id="IPR009100">
    <property type="entry name" value="AcylCoA_DH/oxidase_NM_dom_sf"/>
</dbReference>
<evidence type="ECO:0000313" key="13">
    <source>
        <dbReference type="Proteomes" id="UP000564629"/>
    </source>
</evidence>
<feature type="domain" description="Acyl-CoA oxidase/dehydrogenase middle" evidence="8">
    <location>
        <begin position="120"/>
        <end position="215"/>
    </location>
</feature>
<evidence type="ECO:0000256" key="3">
    <source>
        <dbReference type="ARBA" id="ARBA00022630"/>
    </source>
</evidence>
<dbReference type="InterPro" id="IPR037069">
    <property type="entry name" value="AcylCoA_DH/ox_N_sf"/>
</dbReference>
<dbReference type="CDD" id="cd00567">
    <property type="entry name" value="ACAD"/>
    <property type="match status" value="1"/>
</dbReference>
<dbReference type="GO" id="GO:0050660">
    <property type="term" value="F:flavin adenine dinucleotide binding"/>
    <property type="evidence" value="ECO:0007669"/>
    <property type="project" value="InterPro"/>
</dbReference>
<dbReference type="RefSeq" id="WP_146840385.1">
    <property type="nucleotide sequence ID" value="NZ_BJVQ01000078.1"/>
</dbReference>
<evidence type="ECO:0000256" key="1">
    <source>
        <dbReference type="ARBA" id="ARBA00001974"/>
    </source>
</evidence>
<name>A0A511FGK0_9CELL</name>
<feature type="domain" description="Acyl-CoA dehydrogenase/oxidase C-terminal" evidence="7">
    <location>
        <begin position="227"/>
        <end position="375"/>
    </location>
</feature>
<comment type="cofactor">
    <cofactor evidence="1 6">
        <name>FAD</name>
        <dbReference type="ChEBI" id="CHEBI:57692"/>
    </cofactor>
</comment>
<dbReference type="Proteomes" id="UP000564629">
    <property type="component" value="Unassembled WGS sequence"/>
</dbReference>
<dbReference type="Proteomes" id="UP000321723">
    <property type="component" value="Unassembled WGS sequence"/>
</dbReference>
<keyword evidence="4 6" id="KW-0274">FAD</keyword>
<dbReference type="Gene3D" id="2.40.110.10">
    <property type="entry name" value="Butyryl-CoA Dehydrogenase, subunit A, domain 2"/>
    <property type="match status" value="1"/>
</dbReference>
<accession>A0A511FGK0</accession>
<dbReference type="OrthoDB" id="9770681at2"/>
<dbReference type="InterPro" id="IPR013786">
    <property type="entry name" value="AcylCoA_DH/ox_N"/>
</dbReference>
<dbReference type="Pfam" id="PF02770">
    <property type="entry name" value="Acyl-CoA_dh_M"/>
    <property type="match status" value="1"/>
</dbReference>
<dbReference type="Gene3D" id="1.10.540.10">
    <property type="entry name" value="Acyl-CoA dehydrogenase/oxidase, N-terminal domain"/>
    <property type="match status" value="1"/>
</dbReference>
<comment type="caution">
    <text evidence="10">The sequence shown here is derived from an EMBL/GenBank/DDBJ whole genome shotgun (WGS) entry which is preliminary data.</text>
</comment>
<keyword evidence="3 6" id="KW-0285">Flavoprotein</keyword>
<evidence type="ECO:0000313" key="10">
    <source>
        <dbReference type="EMBL" id="GEL48399.1"/>
    </source>
</evidence>
<evidence type="ECO:0000313" key="11">
    <source>
        <dbReference type="EMBL" id="MBB5472542.1"/>
    </source>
</evidence>
<dbReference type="InterPro" id="IPR046373">
    <property type="entry name" value="Acyl-CoA_Oxase/DH_mid-dom_sf"/>
</dbReference>
<evidence type="ECO:0000259" key="9">
    <source>
        <dbReference type="Pfam" id="PF02771"/>
    </source>
</evidence>
<reference evidence="10 12" key="1">
    <citation type="submission" date="2019-07" db="EMBL/GenBank/DDBJ databases">
        <title>Whole genome shotgun sequence of Cellulomonas hominis NBRC 16055.</title>
        <authorList>
            <person name="Hosoyama A."/>
            <person name="Uohara A."/>
            <person name="Ohji S."/>
            <person name="Ichikawa N."/>
        </authorList>
    </citation>
    <scope>NUCLEOTIDE SEQUENCE [LARGE SCALE GENOMIC DNA]</scope>
    <source>
        <strain evidence="10 12">NBRC 16055</strain>
    </source>
</reference>
<proteinExistence type="inferred from homology"/>
<dbReference type="EMBL" id="BJVQ01000078">
    <property type="protein sequence ID" value="GEL48399.1"/>
    <property type="molecule type" value="Genomic_DNA"/>
</dbReference>
<dbReference type="InterPro" id="IPR036250">
    <property type="entry name" value="AcylCo_DH-like_C"/>
</dbReference>
<dbReference type="FunFam" id="1.20.140.10:FF:000001">
    <property type="entry name" value="Acyl-CoA dehydrogenase"/>
    <property type="match status" value="1"/>
</dbReference>
<gene>
    <name evidence="10" type="ORF">CHO01_35150</name>
    <name evidence="11" type="ORF">HNR08_001278</name>
</gene>
<dbReference type="SUPFAM" id="SSF56645">
    <property type="entry name" value="Acyl-CoA dehydrogenase NM domain-like"/>
    <property type="match status" value="1"/>
</dbReference>
<comment type="similarity">
    <text evidence="2 6">Belongs to the acyl-CoA dehydrogenase family.</text>
</comment>
<dbReference type="InterPro" id="IPR006091">
    <property type="entry name" value="Acyl-CoA_Oxase/DH_mid-dom"/>
</dbReference>
<reference evidence="11 13" key="2">
    <citation type="submission" date="2020-08" db="EMBL/GenBank/DDBJ databases">
        <title>Sequencing the genomes of 1000 actinobacteria strains.</title>
        <authorList>
            <person name="Klenk H.-P."/>
        </authorList>
    </citation>
    <scope>NUCLEOTIDE SEQUENCE [LARGE SCALE GENOMIC DNA]</scope>
    <source>
        <strain evidence="11 13">DSM 9581</strain>
    </source>
</reference>
<feature type="domain" description="Acyl-CoA dehydrogenase/oxidase N-terminal" evidence="9">
    <location>
        <begin position="6"/>
        <end position="116"/>
    </location>
</feature>